<dbReference type="PROSITE" id="PS01225">
    <property type="entry name" value="CTCK_2"/>
    <property type="match status" value="1"/>
</dbReference>
<comment type="caution">
    <text evidence="6">Lacks conserved residue(s) required for the propagation of feature annotation.</text>
</comment>
<keyword evidence="11" id="KW-1185">Reference proteome</keyword>
<evidence type="ECO:0000256" key="6">
    <source>
        <dbReference type="PROSITE-ProRule" id="PRU00039"/>
    </source>
</evidence>
<keyword evidence="2" id="KW-0964">Secreted</keyword>
<sequence length="1510" mass="165306">MKYLVIYVGLTKIYFSDNSGKPSVSTVVGKGFEFQMLGAGYYTVVHFPKQEITILWDKKTTVHVRAGPQWKGRLTGMCGNFDTVTANDMTTSGHLEVSNPQAFGDSWALGQCESDFVVKRPCEGDLARQPYAKRECALLYSDVFAPCHNVVDVTWFYKNCLTDTCNCNRGGDCECLCTSVGAYAHKCCQHGITVQWRSPTVCPYDCEYYNQELGEGPYTLSSVAFNDTVLGANRTSGEVLPLPKTSTSGGPATVLFNFMITAGLHKDRFSRLPVISLESAERPNYFLCVGEGRRLRLERWSSGDGFRQRATFFHHQGLWLPGLSSFELYSLKGFFLTLTRAAVRAKAYDHSRAFKRVSSFIVQDSSLLIPYRIMCEWKYQACSSPCVKTCNDPEATQCHFLPPTTTRPRTPTVSTTASTSTAPRTSTSVAAPPVTPLVPERSTPPPVPEATQPAILLPSPPVPPVTTPTPRPATPPRPTTSTSPPLTASASPTPTPPATTHTAPAVTTEATSPSLIPPSTVSTTTAAPGTTTAEALTVTTAATSTPPPSTARTPPATTSKPSLPSTPPPTTEAEARPIPSASPTPTLPESTTAPPSTSTEKEVIVVTTSPTPPTPSPTPEAEVDTLPPFLLPTAPCTAPYSYRVDDCSEYICFNGQLMFHNASLHCRYNITQPSCGLLGMPEQTNRDYCCPQWQCPCRCSVISDLRVITFDGNNVALYDNGSYILVHLPRENIVGHIEKCPTSESVSSIRRPTATGGTSGLCFKKLNITTHSYRIMINRLERKVTVNQITARLPFTRHSLHIDDTGTMYIIDTPGGMSIQWYHSTGVIVLQYSSTNMTAARTRGLCGCCDGNPADDLKLPNGTVVRHMDDIPLFLHSWMVDTSEEIDYFRRVGDNCTTGNCSRCFQMLNQSPYSQCHHKVSPEQFCDKIWAGDLHYKNHQCDFLAAYVAICYTHNVCINWRRHNFCPLKCPPGKEYQPCVNTCKTKTCLNREYYEESICSYIREECVCKRGTILHRADSAFCVTEDRCGAAARPGEVWNSSGKSCCLYRCMENGSVVAVEPDCTEMPTPLCERDGEYPIDVLEEGACCPKKICECNLTICDTEAPTCENGNKLVIGYSAVSCCPEYRCECDPLACPIALPPDCRDDQFLVEVRDHSCCYSFLCVCESCMDPVPSCSVGLILAVYLNTTKSCCPQYHCVCDLSLCPEAPVECAPGTALVPQSVPGQCCPDWQCECSCQNYSTPFCQVGEVQIEIPDSSSPCGCAHFICRKAEVCLFQGVTVLSPGQSMVQYVEGDLCFTVQCLQERDPATGFFAMEVSSVNCSEKCGPHQIYVPSKDPHVCCGSCKNVSCSYLSENGTTQHYTAGSSWVANCTRYDCVETAVGAVVLGSAVVCPPFNDSECLQNGGVVQNYIDGCCRTCKEDGKTCKRVAIRTTIRKDDCRSNAPVMIYSCDGKCPSATIFNFNINSHARFCKCCRESGLESRTVQLYCTRNGTAVDYTFQEPTDCSCQWN</sequence>
<dbReference type="PANTHER" id="PTHR11339">
    <property type="entry name" value="EXTRACELLULAR MATRIX GLYCOPROTEIN RELATED"/>
    <property type="match status" value="1"/>
</dbReference>
<comment type="caution">
    <text evidence="10">The sequence shown here is derived from an EMBL/GenBank/DDBJ whole genome shotgun (WGS) entry which is preliminary data.</text>
</comment>
<organism evidence="10 11">
    <name type="scientific">Conger conger</name>
    <name type="common">Conger eel</name>
    <name type="synonym">Muraena conger</name>
    <dbReference type="NCBI Taxonomy" id="82655"/>
    <lineage>
        <taxon>Eukaryota</taxon>
        <taxon>Metazoa</taxon>
        <taxon>Chordata</taxon>
        <taxon>Craniata</taxon>
        <taxon>Vertebrata</taxon>
        <taxon>Euteleostomi</taxon>
        <taxon>Actinopterygii</taxon>
        <taxon>Neopterygii</taxon>
        <taxon>Teleostei</taxon>
        <taxon>Anguilliformes</taxon>
        <taxon>Congridae</taxon>
        <taxon>Conger</taxon>
    </lineage>
</organism>
<dbReference type="Gene3D" id="2.80.10.50">
    <property type="match status" value="1"/>
</dbReference>
<evidence type="ECO:0000313" key="10">
    <source>
        <dbReference type="EMBL" id="KAJ8249967.1"/>
    </source>
</evidence>
<evidence type="ECO:0008006" key="12">
    <source>
        <dbReference type="Google" id="ProtNLM"/>
    </source>
</evidence>
<dbReference type="GO" id="GO:0031012">
    <property type="term" value="C:extracellular matrix"/>
    <property type="evidence" value="ECO:0007669"/>
    <property type="project" value="TreeGrafter"/>
</dbReference>
<dbReference type="SMART" id="SM00832">
    <property type="entry name" value="C8"/>
    <property type="match status" value="2"/>
</dbReference>
<dbReference type="GO" id="GO:0046556">
    <property type="term" value="F:alpha-L-arabinofuranosidase activity"/>
    <property type="evidence" value="ECO:0007669"/>
    <property type="project" value="InterPro"/>
</dbReference>
<evidence type="ECO:0000256" key="5">
    <source>
        <dbReference type="ARBA" id="ARBA00061260"/>
    </source>
</evidence>
<dbReference type="Pfam" id="PF00094">
    <property type="entry name" value="VWD"/>
    <property type="match status" value="2"/>
</dbReference>
<dbReference type="SMART" id="SM00216">
    <property type="entry name" value="VWD"/>
    <property type="match status" value="1"/>
</dbReference>
<dbReference type="SMART" id="SM00041">
    <property type="entry name" value="CT"/>
    <property type="match status" value="1"/>
</dbReference>
<feature type="compositionally biased region" description="Pro residues" evidence="7">
    <location>
        <begin position="458"/>
        <end position="478"/>
    </location>
</feature>
<dbReference type="Proteomes" id="UP001152803">
    <property type="component" value="Unassembled WGS sequence"/>
</dbReference>
<name>A0A9Q1CW43_CONCO</name>
<dbReference type="InterPro" id="IPR006207">
    <property type="entry name" value="Cys_knot_C"/>
</dbReference>
<dbReference type="PANTHER" id="PTHR11339:SF225">
    <property type="entry name" value="OTOGELIN-LIKE PROTEIN"/>
    <property type="match status" value="1"/>
</dbReference>
<dbReference type="InterPro" id="IPR036084">
    <property type="entry name" value="Ser_inhib-like_sf"/>
</dbReference>
<feature type="compositionally biased region" description="Low complexity" evidence="7">
    <location>
        <begin position="479"/>
        <end position="511"/>
    </location>
</feature>
<dbReference type="InterPro" id="IPR050780">
    <property type="entry name" value="Mucin_vWF_Thrombospondin_sf"/>
</dbReference>
<evidence type="ECO:0000256" key="1">
    <source>
        <dbReference type="ARBA" id="ARBA00004613"/>
    </source>
</evidence>
<feature type="domain" description="CTCK" evidence="8">
    <location>
        <begin position="1425"/>
        <end position="1510"/>
    </location>
</feature>
<dbReference type="Pfam" id="PF05270">
    <property type="entry name" value="AbfB"/>
    <property type="match status" value="1"/>
</dbReference>
<evidence type="ECO:0000259" key="9">
    <source>
        <dbReference type="PROSITE" id="PS51233"/>
    </source>
</evidence>
<dbReference type="InterPro" id="IPR001846">
    <property type="entry name" value="VWF_type-D"/>
</dbReference>
<protein>
    <recommendedName>
        <fullName evidence="12">Otogelin-like protein</fullName>
    </recommendedName>
</protein>
<keyword evidence="4" id="KW-0325">Glycoprotein</keyword>
<dbReference type="Pfam" id="PF08742">
    <property type="entry name" value="C8"/>
    <property type="match status" value="2"/>
</dbReference>
<feature type="region of interest" description="Disordered" evidence="7">
    <location>
        <begin position="400"/>
        <end position="622"/>
    </location>
</feature>
<dbReference type="PROSITE" id="PS51233">
    <property type="entry name" value="VWFD"/>
    <property type="match status" value="2"/>
</dbReference>
<evidence type="ECO:0000256" key="2">
    <source>
        <dbReference type="ARBA" id="ARBA00022525"/>
    </source>
</evidence>
<dbReference type="SUPFAM" id="SSF110221">
    <property type="entry name" value="AbfB domain"/>
    <property type="match status" value="1"/>
</dbReference>
<evidence type="ECO:0000256" key="4">
    <source>
        <dbReference type="ARBA" id="ARBA00023180"/>
    </source>
</evidence>
<dbReference type="InterPro" id="IPR058755">
    <property type="entry name" value="Fn1-VW_OTOGL"/>
</dbReference>
<reference evidence="10" key="1">
    <citation type="journal article" date="2023" name="Science">
        <title>Genome structures resolve the early diversification of teleost fishes.</title>
        <authorList>
            <person name="Parey E."/>
            <person name="Louis A."/>
            <person name="Montfort J."/>
            <person name="Bouchez O."/>
            <person name="Roques C."/>
            <person name="Iampietro C."/>
            <person name="Lluch J."/>
            <person name="Castinel A."/>
            <person name="Donnadieu C."/>
            <person name="Desvignes T."/>
            <person name="Floi Bucao C."/>
            <person name="Jouanno E."/>
            <person name="Wen M."/>
            <person name="Mejri S."/>
            <person name="Dirks R."/>
            <person name="Jansen H."/>
            <person name="Henkel C."/>
            <person name="Chen W.J."/>
            <person name="Zahm M."/>
            <person name="Cabau C."/>
            <person name="Klopp C."/>
            <person name="Thompson A.W."/>
            <person name="Robinson-Rechavi M."/>
            <person name="Braasch I."/>
            <person name="Lecointre G."/>
            <person name="Bobe J."/>
            <person name="Postlethwait J.H."/>
            <person name="Berthelot C."/>
            <person name="Roest Crollius H."/>
            <person name="Guiguen Y."/>
        </authorList>
    </citation>
    <scope>NUCLEOTIDE SEQUENCE</scope>
    <source>
        <strain evidence="10">Concon-B</strain>
    </source>
</reference>
<dbReference type="GO" id="GO:0046373">
    <property type="term" value="P:L-arabinose metabolic process"/>
    <property type="evidence" value="ECO:0007669"/>
    <property type="project" value="InterPro"/>
</dbReference>
<comment type="subcellular location">
    <subcellularLocation>
        <location evidence="1">Secreted</location>
    </subcellularLocation>
</comment>
<evidence type="ECO:0000313" key="11">
    <source>
        <dbReference type="Proteomes" id="UP001152803"/>
    </source>
</evidence>
<dbReference type="GO" id="GO:0005615">
    <property type="term" value="C:extracellular space"/>
    <property type="evidence" value="ECO:0007669"/>
    <property type="project" value="TreeGrafter"/>
</dbReference>
<gene>
    <name evidence="10" type="ORF">COCON_G00231830</name>
</gene>
<feature type="domain" description="VWFD" evidence="9">
    <location>
        <begin position="697"/>
        <end position="886"/>
    </location>
</feature>
<evidence type="ECO:0000256" key="3">
    <source>
        <dbReference type="ARBA" id="ARBA00023157"/>
    </source>
</evidence>
<dbReference type="Gene3D" id="2.10.25.10">
    <property type="entry name" value="Laminin"/>
    <property type="match status" value="1"/>
</dbReference>
<dbReference type="InterPro" id="IPR014853">
    <property type="entry name" value="VWF/SSPO/ZAN-like_Cys-rich_dom"/>
</dbReference>
<dbReference type="EMBL" id="JAFJMO010000019">
    <property type="protein sequence ID" value="KAJ8249967.1"/>
    <property type="molecule type" value="Genomic_DNA"/>
</dbReference>
<dbReference type="SUPFAM" id="SSF57567">
    <property type="entry name" value="Serine protease inhibitors"/>
    <property type="match status" value="1"/>
</dbReference>
<feature type="disulfide bond" evidence="6">
    <location>
        <begin position="1439"/>
        <end position="1488"/>
    </location>
</feature>
<comment type="similarity">
    <text evidence="5">Belongs to the otogelin family.</text>
</comment>
<feature type="compositionally biased region" description="Low complexity" evidence="7">
    <location>
        <begin position="587"/>
        <end position="598"/>
    </location>
</feature>
<dbReference type="OrthoDB" id="8921018at2759"/>
<feature type="domain" description="VWFD" evidence="9">
    <location>
        <begin position="1"/>
        <end position="115"/>
    </location>
</feature>
<keyword evidence="3 6" id="KW-1015">Disulfide bond</keyword>
<dbReference type="InterPro" id="IPR036195">
    <property type="entry name" value="AbfB_ABD_sf"/>
</dbReference>
<proteinExistence type="inferred from homology"/>
<dbReference type="Pfam" id="PF25960">
    <property type="entry name" value="Fn1-VW_OTOGL"/>
    <property type="match status" value="1"/>
</dbReference>
<accession>A0A9Q1CW43</accession>
<feature type="compositionally biased region" description="Low complexity" evidence="7">
    <location>
        <begin position="520"/>
        <end position="563"/>
    </location>
</feature>
<evidence type="ECO:0000259" key="8">
    <source>
        <dbReference type="PROSITE" id="PS01225"/>
    </source>
</evidence>
<feature type="compositionally biased region" description="Low complexity" evidence="7">
    <location>
        <begin position="402"/>
        <end position="432"/>
    </location>
</feature>
<dbReference type="InterPro" id="IPR007934">
    <property type="entry name" value="AbfB_ABD"/>
</dbReference>
<evidence type="ECO:0000256" key="7">
    <source>
        <dbReference type="SAM" id="MobiDB-lite"/>
    </source>
</evidence>